<dbReference type="Proteomes" id="UP000675880">
    <property type="component" value="Unassembled WGS sequence"/>
</dbReference>
<accession>A0ABM8S9X9</accession>
<dbReference type="PANTHER" id="PTHR30035">
    <property type="entry name" value="LIPOPROTEIN VACJ-RELATED"/>
    <property type="match status" value="1"/>
</dbReference>
<evidence type="ECO:0000256" key="2">
    <source>
        <dbReference type="ARBA" id="ARBA00022729"/>
    </source>
</evidence>
<evidence type="ECO:0008006" key="6">
    <source>
        <dbReference type="Google" id="ProtNLM"/>
    </source>
</evidence>
<name>A0ABM8S9X9_9BACT</name>
<comment type="similarity">
    <text evidence="1">Belongs to the MlaA family.</text>
</comment>
<keyword evidence="5" id="KW-1185">Reference proteome</keyword>
<gene>
    <name evidence="4" type="ORF">NSPZN2_70156</name>
</gene>
<evidence type="ECO:0000256" key="3">
    <source>
        <dbReference type="SAM" id="MobiDB-lite"/>
    </source>
</evidence>
<dbReference type="PRINTS" id="PR01805">
    <property type="entry name" value="VACJLIPOPROT"/>
</dbReference>
<comment type="caution">
    <text evidence="4">The sequence shown here is derived from an EMBL/GenBank/DDBJ whole genome shotgun (WGS) entry which is preliminary data.</text>
</comment>
<evidence type="ECO:0000256" key="1">
    <source>
        <dbReference type="ARBA" id="ARBA00010634"/>
    </source>
</evidence>
<proteinExistence type="inferred from homology"/>
<dbReference type="PANTHER" id="PTHR30035:SF3">
    <property type="entry name" value="INTERMEMBRANE PHOSPHOLIPID TRANSPORT SYSTEM LIPOPROTEIN MLAA"/>
    <property type="match status" value="1"/>
</dbReference>
<sequence length="336" mass="36852">MISEMGHQTIKQKAGWSMALQRGSLRSIDQNCAKKSGWMVTLWAFSVGLLMVIAGCSTAPAPLQAVESPALSTAPREGSEPEPKTASPREGAGAVASATSDRDEFFDPFAKSDGPAADEYDPWEPFNSTMFEFNRKVDRFALKPLAQGYDFVVPDAAQIGVSNFFSNLRFVPRFMNNLFQGKVTGAGAEMGRFLINSTLGVGGFLDIATHMDLQTPEEDTGQTLGFYGVAPGPYLVLPLMPPFSLRDAFGYTVDLFLDPINWLVLPLIEVNGVPSAIAHKHRTTTFMIRLGRQVEEVTNDRSLNLEKFQGVEEATLDLYAAVRNAYLQKRAKAVRE</sequence>
<protein>
    <recommendedName>
        <fullName evidence="6">VacJ-like lipoprotein</fullName>
    </recommendedName>
</protein>
<organism evidence="4 5">
    <name type="scientific">Nitrospira defluvii</name>
    <dbReference type="NCBI Taxonomy" id="330214"/>
    <lineage>
        <taxon>Bacteria</taxon>
        <taxon>Pseudomonadati</taxon>
        <taxon>Nitrospirota</taxon>
        <taxon>Nitrospiria</taxon>
        <taxon>Nitrospirales</taxon>
        <taxon>Nitrospiraceae</taxon>
        <taxon>Nitrospira</taxon>
    </lineage>
</organism>
<dbReference type="EMBL" id="CAJNBJ010000020">
    <property type="protein sequence ID" value="CAE6797285.1"/>
    <property type="molecule type" value="Genomic_DNA"/>
</dbReference>
<dbReference type="InterPro" id="IPR007428">
    <property type="entry name" value="MlaA"/>
</dbReference>
<reference evidence="4 5" key="1">
    <citation type="submission" date="2021-02" db="EMBL/GenBank/DDBJ databases">
        <authorList>
            <person name="Han P."/>
        </authorList>
    </citation>
    <scope>NUCLEOTIDE SEQUENCE [LARGE SCALE GENOMIC DNA]</scope>
    <source>
        <strain evidence="4">Candidatus Nitrospira sp. ZN2</strain>
    </source>
</reference>
<evidence type="ECO:0000313" key="4">
    <source>
        <dbReference type="EMBL" id="CAE6797285.1"/>
    </source>
</evidence>
<dbReference type="Pfam" id="PF04333">
    <property type="entry name" value="MlaA"/>
    <property type="match status" value="1"/>
</dbReference>
<evidence type="ECO:0000313" key="5">
    <source>
        <dbReference type="Proteomes" id="UP000675880"/>
    </source>
</evidence>
<feature type="region of interest" description="Disordered" evidence="3">
    <location>
        <begin position="67"/>
        <end position="100"/>
    </location>
</feature>
<keyword evidence="2" id="KW-0732">Signal</keyword>